<evidence type="ECO:0000256" key="3">
    <source>
        <dbReference type="ARBA" id="ARBA00022679"/>
    </source>
</evidence>
<dbReference type="CDD" id="cd01439">
    <property type="entry name" value="TCCD_inducible_PARP_like"/>
    <property type="match status" value="1"/>
</dbReference>
<dbReference type="Gene3D" id="3.90.228.10">
    <property type="match status" value="1"/>
</dbReference>
<dbReference type="EC" id="2.4.2.-" evidence="7"/>
<keyword evidence="2 7" id="KW-0328">Glycosyltransferase</keyword>
<accession>A0A665UJ11</accession>
<dbReference type="GO" id="GO:0003950">
    <property type="term" value="F:NAD+ poly-ADP-ribosyltransferase activity"/>
    <property type="evidence" value="ECO:0007669"/>
    <property type="project" value="UniProtKB-UniRule"/>
</dbReference>
<dbReference type="Pfam" id="PF00644">
    <property type="entry name" value="PARP"/>
    <property type="match status" value="1"/>
</dbReference>
<proteinExistence type="inferred from homology"/>
<dbReference type="GO" id="GO:0005634">
    <property type="term" value="C:nucleus"/>
    <property type="evidence" value="ECO:0007669"/>
    <property type="project" value="UniProtKB-SubCell"/>
</dbReference>
<dbReference type="Ensembl" id="ENSENLT00000020386.1">
    <property type="protein sequence ID" value="ENSENLP00000019668.1"/>
    <property type="gene ID" value="ENSENLG00000009004.1"/>
</dbReference>
<dbReference type="GO" id="GO:0005737">
    <property type="term" value="C:cytoplasm"/>
    <property type="evidence" value="ECO:0007669"/>
    <property type="project" value="TreeGrafter"/>
</dbReference>
<dbReference type="GO" id="GO:1990404">
    <property type="term" value="F:NAD+-protein mono-ADP-ribosyltransferase activity"/>
    <property type="evidence" value="ECO:0007669"/>
    <property type="project" value="TreeGrafter"/>
</dbReference>
<dbReference type="PANTHER" id="PTHR14453">
    <property type="entry name" value="PARP/ZINC FINGER CCCH TYPE DOMAIN CONTAINING PROTEIN"/>
    <property type="match status" value="1"/>
</dbReference>
<keyword evidence="10" id="KW-1185">Reference proteome</keyword>
<feature type="domain" description="PARP catalytic" evidence="8">
    <location>
        <begin position="115"/>
        <end position="309"/>
    </location>
</feature>
<dbReference type="InterPro" id="IPR012317">
    <property type="entry name" value="Poly(ADP-ribose)pol_cat_dom"/>
</dbReference>
<evidence type="ECO:0000313" key="10">
    <source>
        <dbReference type="Proteomes" id="UP000472264"/>
    </source>
</evidence>
<evidence type="ECO:0000256" key="2">
    <source>
        <dbReference type="ARBA" id="ARBA00022676"/>
    </source>
</evidence>
<keyword evidence="4 7" id="KW-0520">NAD</keyword>
<dbReference type="GO" id="GO:0070212">
    <property type="term" value="P:protein poly-ADP-ribosylation"/>
    <property type="evidence" value="ECO:0007669"/>
    <property type="project" value="TreeGrafter"/>
</dbReference>
<comment type="similarity">
    <text evidence="6">Belongs to the ARTD/PARP family.</text>
</comment>
<dbReference type="PANTHER" id="PTHR14453:SF107">
    <property type="entry name" value="POLY [ADP-RIBOSE] POLYMERASE"/>
    <property type="match status" value="1"/>
</dbReference>
<organism evidence="9 10">
    <name type="scientific">Echeneis naucrates</name>
    <name type="common">Live sharksucker</name>
    <dbReference type="NCBI Taxonomy" id="173247"/>
    <lineage>
        <taxon>Eukaryota</taxon>
        <taxon>Metazoa</taxon>
        <taxon>Chordata</taxon>
        <taxon>Craniata</taxon>
        <taxon>Vertebrata</taxon>
        <taxon>Euteleostomi</taxon>
        <taxon>Actinopterygii</taxon>
        <taxon>Neopterygii</taxon>
        <taxon>Teleostei</taxon>
        <taxon>Neoteleostei</taxon>
        <taxon>Acanthomorphata</taxon>
        <taxon>Carangaria</taxon>
        <taxon>Carangiformes</taxon>
        <taxon>Echeneidae</taxon>
        <taxon>Echeneis</taxon>
    </lineage>
</organism>
<reference evidence="9" key="2">
    <citation type="submission" date="2025-08" db="UniProtKB">
        <authorList>
            <consortium name="Ensembl"/>
        </authorList>
    </citation>
    <scope>IDENTIFICATION</scope>
</reference>
<dbReference type="AlphaFoldDB" id="A0A665UJ11"/>
<evidence type="ECO:0000256" key="7">
    <source>
        <dbReference type="RuleBase" id="RU362114"/>
    </source>
</evidence>
<evidence type="ECO:0000256" key="6">
    <source>
        <dbReference type="ARBA" id="ARBA00024347"/>
    </source>
</evidence>
<evidence type="ECO:0000256" key="1">
    <source>
        <dbReference type="ARBA" id="ARBA00004123"/>
    </source>
</evidence>
<dbReference type="OMA" id="MWCILDQ"/>
<sequence>MQTNHPVLTISGLKERLDCVTQVIHTTGSIRREARAREEQDLYRRVAWCILGRSGIWERLPETANRYLENQDVLEGIRDTRGILWKVDLCRMEARRQATGQTAKLKRLQNLPGEEMVFNIVIQQGNCVKGRCEGEKYSQHFEKRLLTCTAMERLQNIHLLRAYEAQKKHISDKNGQRDAGEKLLYHGTSRYNADGIMKTGFSRSFAGLNGNESTSFGRGTYFSINANYSSHSDFCRPAADGSKVMFVARVLTGKYSQGLKSMKAPPPINAQHPHDRYDSVVDNMDVPSMYVVFHDNQAYPDYLITFKET</sequence>
<dbReference type="GO" id="GO:0003714">
    <property type="term" value="F:transcription corepressor activity"/>
    <property type="evidence" value="ECO:0007669"/>
    <property type="project" value="TreeGrafter"/>
</dbReference>
<dbReference type="SUPFAM" id="SSF56399">
    <property type="entry name" value="ADP-ribosylation"/>
    <property type="match status" value="1"/>
</dbReference>
<reference evidence="9" key="3">
    <citation type="submission" date="2025-09" db="UniProtKB">
        <authorList>
            <consortium name="Ensembl"/>
        </authorList>
    </citation>
    <scope>IDENTIFICATION</scope>
</reference>
<evidence type="ECO:0000259" key="8">
    <source>
        <dbReference type="PROSITE" id="PS51059"/>
    </source>
</evidence>
<dbReference type="InterPro" id="IPR052056">
    <property type="entry name" value="Mono-ARTD/PARP"/>
</dbReference>
<keyword evidence="5" id="KW-0539">Nucleus</keyword>
<evidence type="ECO:0000256" key="5">
    <source>
        <dbReference type="ARBA" id="ARBA00023242"/>
    </source>
</evidence>
<dbReference type="GO" id="GO:0010629">
    <property type="term" value="P:negative regulation of gene expression"/>
    <property type="evidence" value="ECO:0007669"/>
    <property type="project" value="TreeGrafter"/>
</dbReference>
<dbReference type="Proteomes" id="UP000472264">
    <property type="component" value="Chromosome 18"/>
</dbReference>
<evidence type="ECO:0000256" key="4">
    <source>
        <dbReference type="ARBA" id="ARBA00023027"/>
    </source>
</evidence>
<evidence type="ECO:0000313" key="9">
    <source>
        <dbReference type="Ensembl" id="ENSENLP00000019668.1"/>
    </source>
</evidence>
<comment type="subcellular location">
    <subcellularLocation>
        <location evidence="1">Nucleus</location>
    </subcellularLocation>
</comment>
<keyword evidence="3 7" id="KW-0808">Transferase</keyword>
<reference evidence="9" key="1">
    <citation type="submission" date="2021-04" db="EMBL/GenBank/DDBJ databases">
        <authorList>
            <consortium name="Wellcome Sanger Institute Data Sharing"/>
        </authorList>
    </citation>
    <scope>NUCLEOTIDE SEQUENCE [LARGE SCALE GENOMIC DNA]</scope>
</reference>
<dbReference type="PROSITE" id="PS51059">
    <property type="entry name" value="PARP_CATALYTIC"/>
    <property type="match status" value="1"/>
</dbReference>
<dbReference type="InParanoid" id="A0A665UJ11"/>
<protein>
    <recommendedName>
        <fullName evidence="7">Poly [ADP-ribose] polymerase</fullName>
        <shortName evidence="7">PARP</shortName>
        <ecNumber evidence="7">2.4.2.-</ecNumber>
    </recommendedName>
</protein>
<name>A0A665UJ11_ECHNA</name>